<evidence type="ECO:0000256" key="4">
    <source>
        <dbReference type="ARBA" id="ARBA00022840"/>
    </source>
</evidence>
<accession>A0A498CDB8</accession>
<evidence type="ECO:0000259" key="8">
    <source>
        <dbReference type="PROSITE" id="PS50893"/>
    </source>
</evidence>
<dbReference type="GO" id="GO:0005524">
    <property type="term" value="F:ATP binding"/>
    <property type="evidence" value="ECO:0007669"/>
    <property type="project" value="UniProtKB-KW"/>
</dbReference>
<dbReference type="PROSITE" id="PS50893">
    <property type="entry name" value="ABC_TRANSPORTER_2"/>
    <property type="match status" value="1"/>
</dbReference>
<dbReference type="OrthoDB" id="9802264at2"/>
<keyword evidence="3" id="KW-0547">Nucleotide-binding</keyword>
<gene>
    <name evidence="9" type="ORF">DFR31_0121</name>
</gene>
<dbReference type="SUPFAM" id="SSF50331">
    <property type="entry name" value="MOP-like"/>
    <property type="match status" value="1"/>
</dbReference>
<reference evidence="9 10" key="1">
    <citation type="submission" date="2018-10" db="EMBL/GenBank/DDBJ databases">
        <title>Genomic Encyclopedia of Type Strains, Phase IV (KMG-IV): sequencing the most valuable type-strain genomes for metagenomic binning, comparative biology and taxonomic classification.</title>
        <authorList>
            <person name="Goeker M."/>
        </authorList>
    </citation>
    <scope>NUCLEOTIDE SEQUENCE [LARGE SCALE GENOMIC DNA]</scope>
    <source>
        <strain evidence="9 10">DSM 12769</strain>
    </source>
</reference>
<evidence type="ECO:0000256" key="1">
    <source>
        <dbReference type="ARBA" id="ARBA00022448"/>
    </source>
</evidence>
<dbReference type="GO" id="GO:0015419">
    <property type="term" value="F:ABC-type sulfate transporter activity"/>
    <property type="evidence" value="ECO:0007669"/>
    <property type="project" value="InterPro"/>
</dbReference>
<dbReference type="InterPro" id="IPR024765">
    <property type="entry name" value="TOBE-like"/>
</dbReference>
<dbReference type="InterPro" id="IPR003439">
    <property type="entry name" value="ABC_transporter-like_ATP-bd"/>
</dbReference>
<comment type="caution">
    <text evidence="9">The sequence shown here is derived from an EMBL/GenBank/DDBJ whole genome shotgun (WGS) entry which is preliminary data.</text>
</comment>
<dbReference type="GO" id="GO:0043190">
    <property type="term" value="C:ATP-binding cassette (ABC) transporter complex"/>
    <property type="evidence" value="ECO:0007669"/>
    <property type="project" value="InterPro"/>
</dbReference>
<dbReference type="InterPro" id="IPR003593">
    <property type="entry name" value="AAA+_ATPase"/>
</dbReference>
<dbReference type="InterPro" id="IPR005666">
    <property type="entry name" value="Sulph_transpt1"/>
</dbReference>
<dbReference type="Proteomes" id="UP000275461">
    <property type="component" value="Unassembled WGS sequence"/>
</dbReference>
<keyword evidence="7" id="KW-0472">Membrane</keyword>
<dbReference type="InterPro" id="IPR008995">
    <property type="entry name" value="Mo/tungstate-bd_C_term_dom"/>
</dbReference>
<dbReference type="Pfam" id="PF00005">
    <property type="entry name" value="ABC_tran"/>
    <property type="match status" value="1"/>
</dbReference>
<evidence type="ECO:0000256" key="3">
    <source>
        <dbReference type="ARBA" id="ARBA00022741"/>
    </source>
</evidence>
<evidence type="ECO:0000313" key="9">
    <source>
        <dbReference type="EMBL" id="RLK50231.1"/>
    </source>
</evidence>
<dbReference type="RefSeq" id="WP_121440736.1">
    <property type="nucleotide sequence ID" value="NZ_RCDA01000001.1"/>
</dbReference>
<dbReference type="InterPro" id="IPR017871">
    <property type="entry name" value="ABC_transporter-like_CS"/>
</dbReference>
<dbReference type="SUPFAM" id="SSF52540">
    <property type="entry name" value="P-loop containing nucleoside triphosphate hydrolases"/>
    <property type="match status" value="1"/>
</dbReference>
<dbReference type="PANTHER" id="PTHR42781">
    <property type="entry name" value="SPERMIDINE/PUTRESCINE IMPORT ATP-BINDING PROTEIN POTA"/>
    <property type="match status" value="1"/>
</dbReference>
<evidence type="ECO:0000313" key="10">
    <source>
        <dbReference type="Proteomes" id="UP000275461"/>
    </source>
</evidence>
<dbReference type="PANTHER" id="PTHR42781:SF4">
    <property type="entry name" value="SPERMIDINE_PUTRESCINE IMPORT ATP-BINDING PROTEIN POTA"/>
    <property type="match status" value="1"/>
</dbReference>
<feature type="domain" description="ABC transporter" evidence="8">
    <location>
        <begin position="3"/>
        <end position="237"/>
    </location>
</feature>
<evidence type="ECO:0000256" key="2">
    <source>
        <dbReference type="ARBA" id="ARBA00022475"/>
    </source>
</evidence>
<evidence type="ECO:0000256" key="6">
    <source>
        <dbReference type="ARBA" id="ARBA00023032"/>
    </source>
</evidence>
<dbReference type="FunFam" id="3.40.50.300:FF:000227">
    <property type="entry name" value="Sulfate/thiosulfate import ATP-binding protein CysA"/>
    <property type="match status" value="1"/>
</dbReference>
<dbReference type="SMART" id="SM00382">
    <property type="entry name" value="AAA"/>
    <property type="match status" value="1"/>
</dbReference>
<dbReference type="EMBL" id="RCDA01000001">
    <property type="protein sequence ID" value="RLK50231.1"/>
    <property type="molecule type" value="Genomic_DNA"/>
</dbReference>
<keyword evidence="5" id="KW-1278">Translocase</keyword>
<keyword evidence="6" id="KW-0764">Sulfate transport</keyword>
<dbReference type="InterPro" id="IPR050093">
    <property type="entry name" value="ABC_SmlMolc_Importer"/>
</dbReference>
<name>A0A498CDB8_9GAMM</name>
<dbReference type="Pfam" id="PF12857">
    <property type="entry name" value="TOBE_3"/>
    <property type="match status" value="1"/>
</dbReference>
<dbReference type="InterPro" id="IPR027417">
    <property type="entry name" value="P-loop_NTPase"/>
</dbReference>
<evidence type="ECO:0000256" key="7">
    <source>
        <dbReference type="ARBA" id="ARBA00023136"/>
    </source>
</evidence>
<protein>
    <submittedName>
        <fullName evidence="9">Sulfate transport system ATP-binding protein</fullName>
    </submittedName>
</protein>
<sequence length="370" mass="41087">MGIQVERIQKHFGRFHALDDISLDLPTGQLSALLGPSGSGKTTLLRIIAGLEHPDSGQVRLDGEDVSLRHASQRGVGFVFQQYALFRHMTVFENVAFGLKVLPRRQRPRRAAVRQRVMSLLELVQLEWTADRYPSQLSGGQRQRIALARALATHPRVLLLDEPFGALDARVRAELRQWLRRLHEEIHVSTVFVTHDQEEALEVADRLVVMNHGRIEQVGHADRVYQHPATPFVCEFMGEATQLAGHLEGGRSRVGSVSLPPPARAAPDGAQVRVYVRPHEWKISRARPADDAWQGHLQSLDFVGPDARLTIALPGQPEVEVVLDRQQVAALGLEGGETLWLRPHASRAFVIPGAEDVQTTAPESRARVAA</sequence>
<dbReference type="Gene3D" id="3.40.50.300">
    <property type="entry name" value="P-loop containing nucleotide triphosphate hydrolases"/>
    <property type="match status" value="1"/>
</dbReference>
<dbReference type="NCBIfam" id="TIGR00968">
    <property type="entry name" value="3a0106s01"/>
    <property type="match status" value="1"/>
</dbReference>
<keyword evidence="10" id="KW-1185">Reference proteome</keyword>
<keyword evidence="4 9" id="KW-0067">ATP-binding</keyword>
<keyword evidence="1" id="KW-0813">Transport</keyword>
<proteinExistence type="predicted"/>
<dbReference type="PROSITE" id="PS00211">
    <property type="entry name" value="ABC_TRANSPORTER_1"/>
    <property type="match status" value="1"/>
</dbReference>
<dbReference type="GO" id="GO:0016887">
    <property type="term" value="F:ATP hydrolysis activity"/>
    <property type="evidence" value="ECO:0007669"/>
    <property type="project" value="InterPro"/>
</dbReference>
<dbReference type="AlphaFoldDB" id="A0A498CDB8"/>
<dbReference type="InterPro" id="IPR041193">
    <property type="entry name" value="CysA_C"/>
</dbReference>
<organism evidence="9 10">
    <name type="scientific">Alkalispirillum mobile</name>
    <dbReference type="NCBI Taxonomy" id="85925"/>
    <lineage>
        <taxon>Bacteria</taxon>
        <taxon>Pseudomonadati</taxon>
        <taxon>Pseudomonadota</taxon>
        <taxon>Gammaproteobacteria</taxon>
        <taxon>Chromatiales</taxon>
        <taxon>Ectothiorhodospiraceae</taxon>
        <taxon>Alkalispirillum</taxon>
    </lineage>
</organism>
<evidence type="ECO:0000256" key="5">
    <source>
        <dbReference type="ARBA" id="ARBA00022967"/>
    </source>
</evidence>
<keyword evidence="2" id="KW-1003">Cell membrane</keyword>
<dbReference type="Pfam" id="PF17850">
    <property type="entry name" value="CysA_C_terminal"/>
    <property type="match status" value="1"/>
</dbReference>